<dbReference type="Gene3D" id="1.10.287.1490">
    <property type="match status" value="1"/>
</dbReference>
<dbReference type="SUPFAM" id="SSF103657">
    <property type="entry name" value="BAR/IMD domain-like"/>
    <property type="match status" value="1"/>
</dbReference>
<dbReference type="OrthoDB" id="5984396at2759"/>
<feature type="compositionally biased region" description="Pro residues" evidence="3">
    <location>
        <begin position="24"/>
        <end position="33"/>
    </location>
</feature>
<feature type="region of interest" description="Disordered" evidence="3">
    <location>
        <begin position="1"/>
        <end position="56"/>
    </location>
</feature>
<dbReference type="EMBL" id="JAIWYP010000009">
    <property type="protein sequence ID" value="KAH3778799.1"/>
    <property type="molecule type" value="Genomic_DNA"/>
</dbReference>
<evidence type="ECO:0000259" key="4">
    <source>
        <dbReference type="Pfam" id="PF01576"/>
    </source>
</evidence>
<dbReference type="Pfam" id="PF01576">
    <property type="entry name" value="Myosin_tail_1"/>
    <property type="match status" value="1"/>
</dbReference>
<accession>A0A9D4EGM2</accession>
<dbReference type="AlphaFoldDB" id="A0A9D4EGM2"/>
<evidence type="ECO:0000256" key="1">
    <source>
        <dbReference type="ARBA" id="ARBA00023054"/>
    </source>
</evidence>
<evidence type="ECO:0000256" key="2">
    <source>
        <dbReference type="ARBA" id="ARBA00040149"/>
    </source>
</evidence>
<dbReference type="PANTHER" id="PTHR46292">
    <property type="entry name" value="COILED-COIL DOMAIN-CONTAINING PROTEIN 102A"/>
    <property type="match status" value="1"/>
</dbReference>
<feature type="region of interest" description="Disordered" evidence="3">
    <location>
        <begin position="286"/>
        <end position="312"/>
    </location>
</feature>
<gene>
    <name evidence="5" type="ORF">DPMN_180270</name>
</gene>
<comment type="caution">
    <text evidence="5">The sequence shown here is derived from an EMBL/GenBank/DDBJ whole genome shotgun (WGS) entry which is preliminary data.</text>
</comment>
<dbReference type="InterPro" id="IPR002928">
    <property type="entry name" value="Myosin_tail"/>
</dbReference>
<dbReference type="Gene3D" id="6.10.250.2420">
    <property type="match status" value="1"/>
</dbReference>
<protein>
    <recommendedName>
        <fullName evidence="2">Coiled-coil domain-containing protein 102A</fullName>
    </recommendedName>
</protein>
<reference evidence="5" key="1">
    <citation type="journal article" date="2019" name="bioRxiv">
        <title>The Genome of the Zebra Mussel, Dreissena polymorpha: A Resource for Invasive Species Research.</title>
        <authorList>
            <person name="McCartney M.A."/>
            <person name="Auch B."/>
            <person name="Kono T."/>
            <person name="Mallez S."/>
            <person name="Zhang Y."/>
            <person name="Obille A."/>
            <person name="Becker A."/>
            <person name="Abrahante J.E."/>
            <person name="Garbe J."/>
            <person name="Badalamenti J.P."/>
            <person name="Herman A."/>
            <person name="Mangelson H."/>
            <person name="Liachko I."/>
            <person name="Sullivan S."/>
            <person name="Sone E.D."/>
            <person name="Koren S."/>
            <person name="Silverstein K.A.T."/>
            <person name="Beckman K.B."/>
            <person name="Gohl D.M."/>
        </authorList>
    </citation>
    <scope>NUCLEOTIDE SEQUENCE</scope>
    <source>
        <strain evidence="5">Duluth1</strain>
        <tissue evidence="5">Whole animal</tissue>
    </source>
</reference>
<reference evidence="5" key="2">
    <citation type="submission" date="2020-11" db="EMBL/GenBank/DDBJ databases">
        <authorList>
            <person name="McCartney M.A."/>
            <person name="Auch B."/>
            <person name="Kono T."/>
            <person name="Mallez S."/>
            <person name="Becker A."/>
            <person name="Gohl D.M."/>
            <person name="Silverstein K.A.T."/>
            <person name="Koren S."/>
            <person name="Bechman K.B."/>
            <person name="Herman A."/>
            <person name="Abrahante J.E."/>
            <person name="Garbe J."/>
        </authorList>
    </citation>
    <scope>NUCLEOTIDE SEQUENCE</scope>
    <source>
        <strain evidence="5">Duluth1</strain>
        <tissue evidence="5">Whole animal</tissue>
    </source>
</reference>
<feature type="region of interest" description="Disordered" evidence="3">
    <location>
        <begin position="130"/>
        <end position="160"/>
    </location>
</feature>
<dbReference type="PANTHER" id="PTHR46292:SF1">
    <property type="entry name" value="COILED-COIL DOMAIN-CONTAINING PROTEIN 102A"/>
    <property type="match status" value="1"/>
</dbReference>
<evidence type="ECO:0000256" key="3">
    <source>
        <dbReference type="SAM" id="MobiDB-lite"/>
    </source>
</evidence>
<feature type="compositionally biased region" description="Basic and acidic residues" evidence="3">
    <location>
        <begin position="142"/>
        <end position="152"/>
    </location>
</feature>
<feature type="domain" description="Myosin tail" evidence="4">
    <location>
        <begin position="290"/>
        <end position="483"/>
    </location>
</feature>
<dbReference type="InterPro" id="IPR027267">
    <property type="entry name" value="AH/BAR_dom_sf"/>
</dbReference>
<feature type="compositionally biased region" description="Polar residues" evidence="3">
    <location>
        <begin position="185"/>
        <end position="195"/>
    </location>
</feature>
<proteinExistence type="predicted"/>
<evidence type="ECO:0000313" key="5">
    <source>
        <dbReference type="EMBL" id="KAH3778799.1"/>
    </source>
</evidence>
<feature type="region of interest" description="Disordered" evidence="3">
    <location>
        <begin position="185"/>
        <end position="224"/>
    </location>
</feature>
<dbReference type="Proteomes" id="UP000828390">
    <property type="component" value="Unassembled WGS sequence"/>
</dbReference>
<feature type="region of interest" description="Disordered" evidence="3">
    <location>
        <begin position="484"/>
        <end position="522"/>
    </location>
</feature>
<keyword evidence="1" id="KW-0175">Coiled coil</keyword>
<keyword evidence="6" id="KW-1185">Reference proteome</keyword>
<dbReference type="GO" id="GO:0016459">
    <property type="term" value="C:myosin complex"/>
    <property type="evidence" value="ECO:0007669"/>
    <property type="project" value="InterPro"/>
</dbReference>
<evidence type="ECO:0000313" key="6">
    <source>
        <dbReference type="Proteomes" id="UP000828390"/>
    </source>
</evidence>
<name>A0A9D4EGM2_DREPO</name>
<feature type="compositionally biased region" description="Acidic residues" evidence="3">
    <location>
        <begin position="510"/>
        <end position="522"/>
    </location>
</feature>
<sequence>MSQKLPQGPGPKGDVSYLRATPGPQFPVAPSPLPAMDGNHGNHMMNAHPQQHSVNSDLEDKLELQQRELDEIRARASQMEKTMRWWSDCTSNWREKWSKVRNERNKAREENRQLRGKLDLLIKENNSLKREKEELVNSNKTNTDKNVEKKLDLTSNSASNSAVVGHGIVHEGTTENAVVNLSDESVQSKVKTTPVKSPLKDSGSQTPDEFERKVKESGPGMKEDKLTLMELRLNESQKTISGEREEKTQLVRSLEDVRHELASLRVRYEELKQSKQELEIQLERVKEQHQDDLGRLTSDLQDEQTSRSSMDRRLSELRVELEKLQRENADEWGRRERLETDKLSLERDNKKLRSQVSDLEEQVERKSNHASTVVNKDLKTLQAEVSERNKELADLKHAHSKLKKSYQTGVTDLDHSKRRCEQFEAEVKKLRSRVEELKHDLAVAEDEVDTQSNSVRKVQRTNDELQEQVDNLNVQVEHLQSRLRRASVSGTTVQPSSLRTFSPDLHALELDDDTDDDFSEGT</sequence>
<feature type="compositionally biased region" description="Polar residues" evidence="3">
    <location>
        <begin position="488"/>
        <end position="500"/>
    </location>
</feature>
<organism evidence="5 6">
    <name type="scientific">Dreissena polymorpha</name>
    <name type="common">Zebra mussel</name>
    <name type="synonym">Mytilus polymorpha</name>
    <dbReference type="NCBI Taxonomy" id="45954"/>
    <lineage>
        <taxon>Eukaryota</taxon>
        <taxon>Metazoa</taxon>
        <taxon>Spiralia</taxon>
        <taxon>Lophotrochozoa</taxon>
        <taxon>Mollusca</taxon>
        <taxon>Bivalvia</taxon>
        <taxon>Autobranchia</taxon>
        <taxon>Heteroconchia</taxon>
        <taxon>Euheterodonta</taxon>
        <taxon>Imparidentia</taxon>
        <taxon>Neoheterodontei</taxon>
        <taxon>Myida</taxon>
        <taxon>Dreissenoidea</taxon>
        <taxon>Dreissenidae</taxon>
        <taxon>Dreissena</taxon>
    </lineage>
</organism>
<feature type="compositionally biased region" description="Basic and acidic residues" evidence="3">
    <location>
        <begin position="209"/>
        <end position="224"/>
    </location>
</feature>